<gene>
    <name evidence="4" type="primary">TGMH_0</name>
    <name evidence="4" type="ORF">g.17209</name>
</gene>
<dbReference type="SUPFAM" id="SSF54001">
    <property type="entry name" value="Cysteine proteinases"/>
    <property type="match status" value="1"/>
</dbReference>
<sequence length="506" mass="57343">MDLVFIALFIILSVGTATHATDAPTSAPIDVVFVDFLSRHNSNRHRTARYDDLVLRRGDPFDFNIKFGRLYNKSLDKIRLEFCYGNKPSLQDGSLFYVPVVPDTKLNPNETGWSASVLDIRDAQLNVRVNLPATLPIGLWRLQISTKLSEAKVLQTFNIRDGFYIITNAWSVNDQVYMEDEGLRQEYVLNEMGKIFEGTYYNPRGRIWFYGQFDKSVLPTVIYLLERTQLSISDRANVVKIARAVSAIVNSNDEGGLLVGDWSGKYHEGISPWAWSESPAVFRKYVQSGYRPVKFGQCWVFAGLTTTVLRTLGIPARTISNFMSAHDTDASLTVDKFFSDGNEVTGVNGDSIWNFHCWSDAWMTRDDLPPGYGGWQAVDATPQERSAGRFQLGPASLEAVKRGKVRFAYDVGFVFSEVNANLVRWQPDRYSRLLWRKTLVDWNHMGRKILTKRPGPIDYRTLAYDAVNIVDQYKYPKGTVESMNAYAEAARTGGLQPIYEAMTTRT</sequence>
<dbReference type="GO" id="GO:0003810">
    <property type="term" value="F:protein-glutamine gamma-glutamyltransferase activity"/>
    <property type="evidence" value="ECO:0007669"/>
    <property type="project" value="TreeGrafter"/>
</dbReference>
<dbReference type="InterPro" id="IPR036985">
    <property type="entry name" value="Transglutaminase-like_sf"/>
</dbReference>
<dbReference type="InterPro" id="IPR002931">
    <property type="entry name" value="Transglutaminase-like"/>
</dbReference>
<comment type="similarity">
    <text evidence="1">Belongs to the transglutaminase superfamily. Transglutaminase family.</text>
</comment>
<dbReference type="FunFam" id="3.90.260.10:FF:000002">
    <property type="entry name" value="Erythrocyte membrane protein band 4.2"/>
    <property type="match status" value="1"/>
</dbReference>
<dbReference type="Pfam" id="PF01841">
    <property type="entry name" value="Transglut_core"/>
    <property type="match status" value="1"/>
</dbReference>
<evidence type="ECO:0000259" key="3">
    <source>
        <dbReference type="SMART" id="SM00460"/>
    </source>
</evidence>
<proteinExistence type="inferred from homology"/>
<evidence type="ECO:0000313" key="4">
    <source>
        <dbReference type="EMBL" id="MDE45412.1"/>
    </source>
</evidence>
<dbReference type="AlphaFoldDB" id="A0A6G1S623"/>
<dbReference type="PANTHER" id="PTHR11590">
    <property type="entry name" value="PROTEIN-GLUTAMINE GAMMA-GLUTAMYLTRANSFERASE"/>
    <property type="match status" value="1"/>
</dbReference>
<accession>A0A6G1S623</accession>
<dbReference type="SUPFAM" id="SSF81296">
    <property type="entry name" value="E set domains"/>
    <property type="match status" value="1"/>
</dbReference>
<feature type="chain" id="PRO_5026253393" evidence="2">
    <location>
        <begin position="21"/>
        <end position="506"/>
    </location>
</feature>
<dbReference type="Gene3D" id="3.90.260.10">
    <property type="entry name" value="Transglutaminase-like"/>
    <property type="match status" value="1"/>
</dbReference>
<dbReference type="InterPro" id="IPR014756">
    <property type="entry name" value="Ig_E-set"/>
</dbReference>
<dbReference type="InterPro" id="IPR013783">
    <property type="entry name" value="Ig-like_fold"/>
</dbReference>
<dbReference type="EMBL" id="GGYP01000641">
    <property type="protein sequence ID" value="MDE45412.1"/>
    <property type="molecule type" value="Transcribed_RNA"/>
</dbReference>
<dbReference type="InterPro" id="IPR001102">
    <property type="entry name" value="Transglutaminase_N"/>
</dbReference>
<feature type="domain" description="Transglutaminase-like" evidence="3">
    <location>
        <begin position="290"/>
        <end position="382"/>
    </location>
</feature>
<dbReference type="Gene3D" id="2.60.40.10">
    <property type="entry name" value="Immunoglobulins"/>
    <property type="match status" value="1"/>
</dbReference>
<dbReference type="Pfam" id="PF00868">
    <property type="entry name" value="Transglut_N"/>
    <property type="match status" value="1"/>
</dbReference>
<evidence type="ECO:0000256" key="1">
    <source>
        <dbReference type="ARBA" id="ARBA00005968"/>
    </source>
</evidence>
<dbReference type="InterPro" id="IPR050779">
    <property type="entry name" value="Transglutaminase"/>
</dbReference>
<name>A0A6G1S623_9ACAR</name>
<protein>
    <submittedName>
        <fullName evidence="4">Hemocyte protein-glutamine gamma-glutamyltransferase</fullName>
    </submittedName>
</protein>
<reference evidence="4" key="1">
    <citation type="submission" date="2018-10" db="EMBL/GenBank/DDBJ databases">
        <title>Transcriptome assembly of Aceria tosichella (Wheat curl mite) Type 2.</title>
        <authorList>
            <person name="Scully E.D."/>
            <person name="Geib S.M."/>
            <person name="Palmer N.A."/>
            <person name="Gupta A.K."/>
            <person name="Sarath G."/>
            <person name="Tatineni S."/>
        </authorList>
    </citation>
    <scope>NUCLEOTIDE SEQUENCE</scope>
    <source>
        <strain evidence="4">LincolnNE</strain>
    </source>
</reference>
<feature type="signal peptide" evidence="2">
    <location>
        <begin position="1"/>
        <end position="20"/>
    </location>
</feature>
<organism evidence="4">
    <name type="scientific">Aceria tosichella</name>
    <name type="common">wheat curl mite</name>
    <dbReference type="NCBI Taxonomy" id="561515"/>
    <lineage>
        <taxon>Eukaryota</taxon>
        <taxon>Metazoa</taxon>
        <taxon>Ecdysozoa</taxon>
        <taxon>Arthropoda</taxon>
        <taxon>Chelicerata</taxon>
        <taxon>Arachnida</taxon>
        <taxon>Acari</taxon>
        <taxon>Acariformes</taxon>
        <taxon>Trombidiformes</taxon>
        <taxon>Prostigmata</taxon>
        <taxon>Eupodina</taxon>
        <taxon>Eriophyoidea</taxon>
        <taxon>Eriophyidae</taxon>
        <taxon>Eriophyinae</taxon>
        <taxon>Aceriini</taxon>
        <taxon>Aceria</taxon>
    </lineage>
</organism>
<dbReference type="InterPro" id="IPR038765">
    <property type="entry name" value="Papain-like_cys_pep_sf"/>
</dbReference>
<dbReference type="PANTHER" id="PTHR11590:SF40">
    <property type="entry name" value="HEMOCYTE PROTEIN-GLUTAMINE GAMMA-GLUTAMYLTRANSFERASE-LIKE PROTEIN"/>
    <property type="match status" value="1"/>
</dbReference>
<evidence type="ECO:0000256" key="2">
    <source>
        <dbReference type="SAM" id="SignalP"/>
    </source>
</evidence>
<keyword evidence="2" id="KW-0732">Signal</keyword>
<dbReference type="SMART" id="SM00460">
    <property type="entry name" value="TGc"/>
    <property type="match status" value="1"/>
</dbReference>
<keyword evidence="4" id="KW-0808">Transferase</keyword>